<reference evidence="2" key="1">
    <citation type="submission" date="2023-03" db="EMBL/GenBank/DDBJ databases">
        <title>Chromosome-level genomes of two armyworms, Mythimna separata and Mythimna loreyi, provide insights into the biosynthesis and reception of sex pheromones.</title>
        <authorList>
            <person name="Zhao H."/>
        </authorList>
    </citation>
    <scope>NUCLEOTIDE SEQUENCE</scope>
    <source>
        <strain evidence="2">BeijingLab</strain>
        <tissue evidence="2">Pupa</tissue>
    </source>
</reference>
<evidence type="ECO:0000313" key="3">
    <source>
        <dbReference type="Proteomes" id="UP001231518"/>
    </source>
</evidence>
<feature type="chain" id="PRO_5042133952" evidence="1">
    <location>
        <begin position="17"/>
        <end position="137"/>
    </location>
</feature>
<gene>
    <name evidence="2" type="ORF">PYW07_001717</name>
</gene>
<feature type="signal peptide" evidence="1">
    <location>
        <begin position="1"/>
        <end position="16"/>
    </location>
</feature>
<dbReference type="EMBL" id="JARGEI010000008">
    <property type="protein sequence ID" value="KAJ8727598.1"/>
    <property type="molecule type" value="Genomic_DNA"/>
</dbReference>
<comment type="caution">
    <text evidence="2">The sequence shown here is derived from an EMBL/GenBank/DDBJ whole genome shotgun (WGS) entry which is preliminary data.</text>
</comment>
<evidence type="ECO:0000313" key="2">
    <source>
        <dbReference type="EMBL" id="KAJ8727598.1"/>
    </source>
</evidence>
<keyword evidence="1" id="KW-0732">Signal</keyword>
<dbReference type="Proteomes" id="UP001231518">
    <property type="component" value="Chromosome 11"/>
</dbReference>
<accession>A0AAD7YUF0</accession>
<protein>
    <submittedName>
        <fullName evidence="2">Uncharacterized protein</fullName>
    </submittedName>
</protein>
<dbReference type="AlphaFoldDB" id="A0AAD7YUF0"/>
<evidence type="ECO:0000256" key="1">
    <source>
        <dbReference type="SAM" id="SignalP"/>
    </source>
</evidence>
<name>A0AAD7YUF0_MYTSE</name>
<organism evidence="2 3">
    <name type="scientific">Mythimna separata</name>
    <name type="common">Oriental armyworm</name>
    <name type="synonym">Pseudaletia separata</name>
    <dbReference type="NCBI Taxonomy" id="271217"/>
    <lineage>
        <taxon>Eukaryota</taxon>
        <taxon>Metazoa</taxon>
        <taxon>Ecdysozoa</taxon>
        <taxon>Arthropoda</taxon>
        <taxon>Hexapoda</taxon>
        <taxon>Insecta</taxon>
        <taxon>Pterygota</taxon>
        <taxon>Neoptera</taxon>
        <taxon>Endopterygota</taxon>
        <taxon>Lepidoptera</taxon>
        <taxon>Glossata</taxon>
        <taxon>Ditrysia</taxon>
        <taxon>Noctuoidea</taxon>
        <taxon>Noctuidae</taxon>
        <taxon>Noctuinae</taxon>
        <taxon>Hadenini</taxon>
        <taxon>Mythimna</taxon>
    </lineage>
</organism>
<proteinExistence type="predicted"/>
<keyword evidence="3" id="KW-1185">Reference proteome</keyword>
<sequence>MLSVLILANTITLSLSAKTPRVNEGVDIVFHTTTYFFMMFSNCVATTMPSKKFALDDLKNFVNYPSITTVGYAPKFTSNRKFFANLLSSPEFKKVLEADEKELRKNMVMKMQYCDSLVMDENLLKPMYDREVDQTKL</sequence>